<keyword evidence="5 6" id="KW-0472">Membrane</keyword>
<feature type="transmembrane region" description="Helical" evidence="6">
    <location>
        <begin position="61"/>
        <end position="78"/>
    </location>
</feature>
<sequence length="283" mass="31316">MIYLTIIAMVLWGLSWTNAKIVGNYGEASLMMFWRFLFATLAFTPVVFLSGDTFNINRTSFRYVLINAIFMTSYNYFYFKGTQIGLAGTGGILVTTLNPIFTALFATLFFHEALPQKNIIGLLLGLLGGGIIMRLWSLDANALIQSGNLFFLFASLSWAIVTLNTSFSKGTISFIPFSFWCFLLSSIISLPIAIHEPIMVIFTFDGIFWLNMMLLSIGAMAYGTSIYFLASVRLGAHSASAFIFTVPITAMGFAMIFLDEMITLSTIIGGTLTMSAVYLINKK</sequence>
<reference evidence="8" key="1">
    <citation type="submission" date="2018-05" db="EMBL/GenBank/DDBJ databases">
        <authorList>
            <person name="Lanie J.A."/>
            <person name="Ng W.-L."/>
            <person name="Kazmierczak K.M."/>
            <person name="Andrzejewski T.M."/>
            <person name="Davidsen T.M."/>
            <person name="Wayne K.J."/>
            <person name="Tettelin H."/>
            <person name="Glass J.I."/>
            <person name="Rusch D."/>
            <person name="Podicherti R."/>
            <person name="Tsui H.-C.T."/>
            <person name="Winkler M.E."/>
        </authorList>
    </citation>
    <scope>NUCLEOTIDE SEQUENCE</scope>
</reference>
<dbReference type="GO" id="GO:0005886">
    <property type="term" value="C:plasma membrane"/>
    <property type="evidence" value="ECO:0007669"/>
    <property type="project" value="UniProtKB-SubCell"/>
</dbReference>
<dbReference type="PANTHER" id="PTHR32322">
    <property type="entry name" value="INNER MEMBRANE TRANSPORTER"/>
    <property type="match status" value="1"/>
</dbReference>
<dbReference type="Pfam" id="PF00892">
    <property type="entry name" value="EamA"/>
    <property type="match status" value="2"/>
</dbReference>
<dbReference type="SUPFAM" id="SSF103481">
    <property type="entry name" value="Multidrug resistance efflux transporter EmrE"/>
    <property type="match status" value="2"/>
</dbReference>
<keyword evidence="3 6" id="KW-0812">Transmembrane</keyword>
<evidence type="ECO:0000259" key="7">
    <source>
        <dbReference type="Pfam" id="PF00892"/>
    </source>
</evidence>
<dbReference type="InterPro" id="IPR037185">
    <property type="entry name" value="EmrE-like"/>
</dbReference>
<dbReference type="InterPro" id="IPR000620">
    <property type="entry name" value="EamA_dom"/>
</dbReference>
<evidence type="ECO:0000256" key="2">
    <source>
        <dbReference type="ARBA" id="ARBA00022475"/>
    </source>
</evidence>
<evidence type="ECO:0000256" key="4">
    <source>
        <dbReference type="ARBA" id="ARBA00022989"/>
    </source>
</evidence>
<evidence type="ECO:0000313" key="8">
    <source>
        <dbReference type="EMBL" id="SVA14919.1"/>
    </source>
</evidence>
<feature type="transmembrane region" description="Helical" evidence="6">
    <location>
        <begin position="174"/>
        <end position="194"/>
    </location>
</feature>
<dbReference type="InterPro" id="IPR050638">
    <property type="entry name" value="AA-Vitamin_Transporters"/>
</dbReference>
<feature type="transmembrane region" description="Helical" evidence="6">
    <location>
        <begin position="29"/>
        <end position="49"/>
    </location>
</feature>
<evidence type="ECO:0000256" key="1">
    <source>
        <dbReference type="ARBA" id="ARBA00004651"/>
    </source>
</evidence>
<accession>A0A381TGH9</accession>
<feature type="transmembrane region" description="Helical" evidence="6">
    <location>
        <begin position="206"/>
        <end position="229"/>
    </location>
</feature>
<keyword evidence="2" id="KW-1003">Cell membrane</keyword>
<dbReference type="AlphaFoldDB" id="A0A381TGH9"/>
<keyword evidence="4 6" id="KW-1133">Transmembrane helix</keyword>
<dbReference type="EMBL" id="UINC01004519">
    <property type="protein sequence ID" value="SVA14919.1"/>
    <property type="molecule type" value="Genomic_DNA"/>
</dbReference>
<evidence type="ECO:0000256" key="6">
    <source>
        <dbReference type="SAM" id="Phobius"/>
    </source>
</evidence>
<feature type="domain" description="EamA" evidence="7">
    <location>
        <begin position="2"/>
        <end position="132"/>
    </location>
</feature>
<dbReference type="PANTHER" id="PTHR32322:SF18">
    <property type="entry name" value="S-ADENOSYLMETHIONINE_S-ADENOSYLHOMOCYSTEINE TRANSPORTER"/>
    <property type="match status" value="1"/>
</dbReference>
<feature type="transmembrane region" description="Helical" evidence="6">
    <location>
        <begin position="149"/>
        <end position="167"/>
    </location>
</feature>
<feature type="transmembrane region" description="Helical" evidence="6">
    <location>
        <begin position="241"/>
        <end position="258"/>
    </location>
</feature>
<gene>
    <name evidence="8" type="ORF">METZ01_LOCUS67773</name>
</gene>
<feature type="domain" description="EamA" evidence="7">
    <location>
        <begin position="146"/>
        <end position="281"/>
    </location>
</feature>
<evidence type="ECO:0000256" key="5">
    <source>
        <dbReference type="ARBA" id="ARBA00023136"/>
    </source>
</evidence>
<organism evidence="8">
    <name type="scientific">marine metagenome</name>
    <dbReference type="NCBI Taxonomy" id="408172"/>
    <lineage>
        <taxon>unclassified sequences</taxon>
        <taxon>metagenomes</taxon>
        <taxon>ecological metagenomes</taxon>
    </lineage>
</organism>
<feature type="transmembrane region" description="Helical" evidence="6">
    <location>
        <begin position="119"/>
        <end position="137"/>
    </location>
</feature>
<comment type="subcellular location">
    <subcellularLocation>
        <location evidence="1">Cell membrane</location>
        <topology evidence="1">Multi-pass membrane protein</topology>
    </subcellularLocation>
</comment>
<protein>
    <recommendedName>
        <fullName evidence="7">EamA domain-containing protein</fullName>
    </recommendedName>
</protein>
<evidence type="ECO:0000256" key="3">
    <source>
        <dbReference type="ARBA" id="ARBA00022692"/>
    </source>
</evidence>
<feature type="transmembrane region" description="Helical" evidence="6">
    <location>
        <begin position="264"/>
        <end position="281"/>
    </location>
</feature>
<name>A0A381TGH9_9ZZZZ</name>
<proteinExistence type="predicted"/>
<feature type="transmembrane region" description="Helical" evidence="6">
    <location>
        <begin position="84"/>
        <end position="110"/>
    </location>
</feature>